<keyword evidence="3" id="KW-1185">Reference proteome</keyword>
<evidence type="ECO:0000259" key="1">
    <source>
        <dbReference type="Pfam" id="PF20150"/>
    </source>
</evidence>
<organism evidence="2 3">
    <name type="scientific">Hyaloscypha variabilis (strain UAMH 11265 / GT02V1 / F)</name>
    <name type="common">Meliniomyces variabilis</name>
    <dbReference type="NCBI Taxonomy" id="1149755"/>
    <lineage>
        <taxon>Eukaryota</taxon>
        <taxon>Fungi</taxon>
        <taxon>Dikarya</taxon>
        <taxon>Ascomycota</taxon>
        <taxon>Pezizomycotina</taxon>
        <taxon>Leotiomycetes</taxon>
        <taxon>Helotiales</taxon>
        <taxon>Hyaloscyphaceae</taxon>
        <taxon>Hyaloscypha</taxon>
        <taxon>Hyaloscypha variabilis</taxon>
    </lineage>
</organism>
<dbReference type="Pfam" id="PF20150">
    <property type="entry name" value="2EXR"/>
    <property type="match status" value="1"/>
</dbReference>
<proteinExistence type="predicted"/>
<feature type="domain" description="2EXR" evidence="1">
    <location>
        <begin position="104"/>
        <end position="187"/>
    </location>
</feature>
<dbReference type="OrthoDB" id="3563121at2759"/>
<dbReference type="InterPro" id="IPR045518">
    <property type="entry name" value="2EXR"/>
</dbReference>
<evidence type="ECO:0000313" key="3">
    <source>
        <dbReference type="Proteomes" id="UP000235786"/>
    </source>
</evidence>
<name>A0A2J6RFM3_HYAVF</name>
<dbReference type="PANTHER" id="PTHR35910">
    <property type="entry name" value="2EXR DOMAIN-CONTAINING PROTEIN"/>
    <property type="match status" value="1"/>
</dbReference>
<sequence>MEEVHTPAWVEGKGEPDPLTVLDERRTCDLNQVGRELATEHEAFGERMETARSTFEVQARSARREIDKKEWAEKHVDSCYPLARQICPHRSQAVRGISAPPYKFTRFNDLPLEIQLRIWSFAARTSEPQTFFFLSPGIKMSIPNSIPNLTHLAAYGHELRKFPILLHVCQKARAETLKVYTKLACPTPWSGKARSLEYVNTLYNNFYLGGDIWSEFKVLADLVMCIERPKTLKESVVRDLHRIRNIHNLTVDINIFGDVPLRLWTEFPRLEKLTIALYPFNVFLDRGLPVQLDPTSTNFLKPKRNSSHGRCATWITEYATAALQTIRKAHAPDWKMPTVDAVVRDTGNPYVDFRIKAADDYDDISDESEDEILGSDIEETEFERERRKEAEDAEKNWFSETQKRMAHTVSPAQVMELRRKYYSHRDDSLETVSRDGDLSSHVSDINVELMTSDIAY</sequence>
<dbReference type="Proteomes" id="UP000235786">
    <property type="component" value="Unassembled WGS sequence"/>
</dbReference>
<accession>A0A2J6RFM3</accession>
<dbReference type="AlphaFoldDB" id="A0A2J6RFM3"/>
<gene>
    <name evidence="2" type="ORF">L207DRAFT_636051</name>
</gene>
<dbReference type="EMBL" id="KZ613949">
    <property type="protein sequence ID" value="PMD37325.1"/>
    <property type="molecule type" value="Genomic_DNA"/>
</dbReference>
<dbReference type="PANTHER" id="PTHR35910:SF1">
    <property type="entry name" value="2EXR DOMAIN-CONTAINING PROTEIN"/>
    <property type="match status" value="1"/>
</dbReference>
<evidence type="ECO:0000313" key="2">
    <source>
        <dbReference type="EMBL" id="PMD37325.1"/>
    </source>
</evidence>
<reference evidence="2 3" key="1">
    <citation type="submission" date="2016-04" db="EMBL/GenBank/DDBJ databases">
        <title>A degradative enzymes factory behind the ericoid mycorrhizal symbiosis.</title>
        <authorList>
            <consortium name="DOE Joint Genome Institute"/>
            <person name="Martino E."/>
            <person name="Morin E."/>
            <person name="Grelet G."/>
            <person name="Kuo A."/>
            <person name="Kohler A."/>
            <person name="Daghino S."/>
            <person name="Barry K."/>
            <person name="Choi C."/>
            <person name="Cichocki N."/>
            <person name="Clum A."/>
            <person name="Copeland A."/>
            <person name="Hainaut M."/>
            <person name="Haridas S."/>
            <person name="Labutti K."/>
            <person name="Lindquist E."/>
            <person name="Lipzen A."/>
            <person name="Khouja H.-R."/>
            <person name="Murat C."/>
            <person name="Ohm R."/>
            <person name="Olson A."/>
            <person name="Spatafora J."/>
            <person name="Veneault-Fourrey C."/>
            <person name="Henrissat B."/>
            <person name="Grigoriev I."/>
            <person name="Martin F."/>
            <person name="Perotto S."/>
        </authorList>
    </citation>
    <scope>NUCLEOTIDE SEQUENCE [LARGE SCALE GENOMIC DNA]</scope>
    <source>
        <strain evidence="2 3">F</strain>
    </source>
</reference>
<protein>
    <recommendedName>
        <fullName evidence="1">2EXR domain-containing protein</fullName>
    </recommendedName>
</protein>